<name>A0A895XU68_9ACTN</name>
<evidence type="ECO:0000259" key="7">
    <source>
        <dbReference type="PROSITE" id="PS50893"/>
    </source>
</evidence>
<keyword evidence="5 8" id="KW-0067">ATP-binding</keyword>
<dbReference type="GO" id="GO:0005524">
    <property type="term" value="F:ATP binding"/>
    <property type="evidence" value="ECO:0007669"/>
    <property type="project" value="UniProtKB-KW"/>
</dbReference>
<evidence type="ECO:0000313" key="8">
    <source>
        <dbReference type="EMBL" id="QSB05198.1"/>
    </source>
</evidence>
<evidence type="ECO:0000313" key="9">
    <source>
        <dbReference type="Proteomes" id="UP000662939"/>
    </source>
</evidence>
<organism evidence="8 9">
    <name type="scientific">Natronoglycomyces albus</name>
    <dbReference type="NCBI Taxonomy" id="2811108"/>
    <lineage>
        <taxon>Bacteria</taxon>
        <taxon>Bacillati</taxon>
        <taxon>Actinomycetota</taxon>
        <taxon>Actinomycetes</taxon>
        <taxon>Glycomycetales</taxon>
        <taxon>Glycomycetaceae</taxon>
        <taxon>Natronoglycomyces</taxon>
    </lineage>
</organism>
<dbReference type="SMART" id="SM00382">
    <property type="entry name" value="AAA"/>
    <property type="match status" value="1"/>
</dbReference>
<proteinExistence type="inferred from homology"/>
<dbReference type="InterPro" id="IPR003439">
    <property type="entry name" value="ABC_transporter-like_ATP-bd"/>
</dbReference>
<dbReference type="SUPFAM" id="SSF52540">
    <property type="entry name" value="P-loop containing nucleoside triphosphate hydrolases"/>
    <property type="match status" value="1"/>
</dbReference>
<reference evidence="8" key="1">
    <citation type="submission" date="2021-02" db="EMBL/GenBank/DDBJ databases">
        <title>Natronoglycomyces albus gen. nov., sp. nov, a haloalkaliphilic actinobacterium from a soda solonchak soil.</title>
        <authorList>
            <person name="Sorokin D.Y."/>
            <person name="Khijniak T.V."/>
            <person name="Zakharycheva A.P."/>
            <person name="Boueva O.V."/>
            <person name="Ariskina E.V."/>
            <person name="Hahnke R.L."/>
            <person name="Bunk B."/>
            <person name="Sproer C."/>
            <person name="Schumann P."/>
            <person name="Evtushenko L.I."/>
            <person name="Kublanov I.V."/>
        </authorList>
    </citation>
    <scope>NUCLEOTIDE SEQUENCE</scope>
    <source>
        <strain evidence="8">DSM 106290</strain>
    </source>
</reference>
<dbReference type="RefSeq" id="WP_213171200.1">
    <property type="nucleotide sequence ID" value="NZ_CP070496.1"/>
</dbReference>
<protein>
    <submittedName>
        <fullName evidence="8">ABC transporter ATP-binding protein</fullName>
    </submittedName>
</protein>
<dbReference type="GO" id="GO:0005886">
    <property type="term" value="C:plasma membrane"/>
    <property type="evidence" value="ECO:0007669"/>
    <property type="project" value="UniProtKB-SubCell"/>
</dbReference>
<evidence type="ECO:0000256" key="6">
    <source>
        <dbReference type="ARBA" id="ARBA00023251"/>
    </source>
</evidence>
<comment type="similarity">
    <text evidence="2">Belongs to the ABC transporter superfamily.</text>
</comment>
<dbReference type="GO" id="GO:0046677">
    <property type="term" value="P:response to antibiotic"/>
    <property type="evidence" value="ECO:0007669"/>
    <property type="project" value="UniProtKB-KW"/>
</dbReference>
<dbReference type="CDD" id="cd03230">
    <property type="entry name" value="ABC_DR_subfamily_A"/>
    <property type="match status" value="1"/>
</dbReference>
<dbReference type="PROSITE" id="PS50893">
    <property type="entry name" value="ABC_TRANSPORTER_2"/>
    <property type="match status" value="1"/>
</dbReference>
<dbReference type="Proteomes" id="UP000662939">
    <property type="component" value="Chromosome"/>
</dbReference>
<dbReference type="KEGG" id="nav:JQS30_15800"/>
<dbReference type="InterPro" id="IPR003593">
    <property type="entry name" value="AAA+_ATPase"/>
</dbReference>
<dbReference type="Pfam" id="PF00005">
    <property type="entry name" value="ABC_tran"/>
    <property type="match status" value="1"/>
</dbReference>
<keyword evidence="6" id="KW-0046">Antibiotic resistance</keyword>
<dbReference type="EMBL" id="CP070496">
    <property type="protein sequence ID" value="QSB05198.1"/>
    <property type="molecule type" value="Genomic_DNA"/>
</dbReference>
<dbReference type="GO" id="GO:0016887">
    <property type="term" value="F:ATP hydrolysis activity"/>
    <property type="evidence" value="ECO:0007669"/>
    <property type="project" value="InterPro"/>
</dbReference>
<evidence type="ECO:0000256" key="2">
    <source>
        <dbReference type="ARBA" id="ARBA00005417"/>
    </source>
</evidence>
<keyword evidence="3" id="KW-0813">Transport</keyword>
<sequence>MSDATELAIRVTDLTRTYQSQDGAPERTALDQISMAVPHGEVHGLLGPNGAGKTTLCKILSTLLVPTSGSATVSGFDVTHEYKRIQPLVGIVFGGEKGLYNMMTAADNLHFWAGLYNVKRSVAKERVPRLLDLVGLRGRAHDRVDTLSRGMRQRLHLARGLIGDPRILILDEPTVGMDPIAAQEFRNLIRDLREDNITFLLTTHNMAEAESLCDRVSFIDSGKLLHCESPHALRRSMSSRHRIVAKSVPGDIAAQLEQRVDVEQVRLTDSSEAHIDLTDKRAAQEVLFFLTDIGIDEVSLAPATLEEVYIQLIGERGMELGS</sequence>
<dbReference type="InterPro" id="IPR027417">
    <property type="entry name" value="P-loop_NTPase"/>
</dbReference>
<comment type="subcellular location">
    <subcellularLocation>
        <location evidence="1">Cell membrane</location>
        <topology evidence="1">Peripheral membrane protein</topology>
    </subcellularLocation>
</comment>
<keyword evidence="9" id="KW-1185">Reference proteome</keyword>
<dbReference type="PANTHER" id="PTHR42711">
    <property type="entry name" value="ABC TRANSPORTER ATP-BINDING PROTEIN"/>
    <property type="match status" value="1"/>
</dbReference>
<accession>A0A895XU68</accession>
<dbReference type="Gene3D" id="3.40.50.300">
    <property type="entry name" value="P-loop containing nucleotide triphosphate hydrolases"/>
    <property type="match status" value="1"/>
</dbReference>
<evidence type="ECO:0000256" key="5">
    <source>
        <dbReference type="ARBA" id="ARBA00022840"/>
    </source>
</evidence>
<dbReference type="AlphaFoldDB" id="A0A895XU68"/>
<evidence type="ECO:0000256" key="3">
    <source>
        <dbReference type="ARBA" id="ARBA00022448"/>
    </source>
</evidence>
<dbReference type="InterPro" id="IPR050763">
    <property type="entry name" value="ABC_transporter_ATP-binding"/>
</dbReference>
<feature type="domain" description="ABC transporter" evidence="7">
    <location>
        <begin position="9"/>
        <end position="246"/>
    </location>
</feature>
<gene>
    <name evidence="8" type="ORF">JQS30_15800</name>
</gene>
<evidence type="ECO:0000256" key="1">
    <source>
        <dbReference type="ARBA" id="ARBA00004202"/>
    </source>
</evidence>
<evidence type="ECO:0000256" key="4">
    <source>
        <dbReference type="ARBA" id="ARBA00022741"/>
    </source>
</evidence>
<keyword evidence="4" id="KW-0547">Nucleotide-binding</keyword>
<dbReference type="PANTHER" id="PTHR42711:SF5">
    <property type="entry name" value="ABC TRANSPORTER ATP-BINDING PROTEIN NATA"/>
    <property type="match status" value="1"/>
</dbReference>